<dbReference type="Proteomes" id="UP000033121">
    <property type="component" value="Unassembled WGS sequence"/>
</dbReference>
<organism evidence="1 2">
    <name type="scientific">Flavihumibacter petaseus NBRC 106054</name>
    <dbReference type="NCBI Taxonomy" id="1220578"/>
    <lineage>
        <taxon>Bacteria</taxon>
        <taxon>Pseudomonadati</taxon>
        <taxon>Bacteroidota</taxon>
        <taxon>Chitinophagia</taxon>
        <taxon>Chitinophagales</taxon>
        <taxon>Chitinophagaceae</taxon>
        <taxon>Flavihumibacter</taxon>
    </lineage>
</organism>
<evidence type="ECO:0000313" key="2">
    <source>
        <dbReference type="Proteomes" id="UP000033121"/>
    </source>
</evidence>
<evidence type="ECO:0000313" key="1">
    <source>
        <dbReference type="EMBL" id="GAO41722.1"/>
    </source>
</evidence>
<reference evidence="1 2" key="1">
    <citation type="submission" date="2015-04" db="EMBL/GenBank/DDBJ databases">
        <title>Whole genome shotgun sequence of Flavihumibacter petaseus NBRC 106054.</title>
        <authorList>
            <person name="Miyazawa S."/>
            <person name="Hosoyama A."/>
            <person name="Hashimoto M."/>
            <person name="Noguchi M."/>
            <person name="Tsuchikane K."/>
            <person name="Ohji S."/>
            <person name="Yamazoe A."/>
            <person name="Ichikawa N."/>
            <person name="Kimura A."/>
            <person name="Fujita N."/>
        </authorList>
    </citation>
    <scope>NUCLEOTIDE SEQUENCE [LARGE SCALE GENOMIC DNA]</scope>
    <source>
        <strain evidence="1 2">NBRC 106054</strain>
    </source>
</reference>
<name>A0A0E9MVD4_9BACT</name>
<dbReference type="InterPro" id="IPR019619">
    <property type="entry name" value="DUF2490"/>
</dbReference>
<evidence type="ECO:0008006" key="3">
    <source>
        <dbReference type="Google" id="ProtNLM"/>
    </source>
</evidence>
<gene>
    <name evidence="1" type="ORF">FPE01S_01_07360</name>
</gene>
<dbReference type="STRING" id="1220578.FPE01S_01_07360"/>
<dbReference type="Pfam" id="PF10677">
    <property type="entry name" value="DUF2490"/>
    <property type="match status" value="1"/>
</dbReference>
<keyword evidence="2" id="KW-1185">Reference proteome</keyword>
<dbReference type="EMBL" id="BBWV01000001">
    <property type="protein sequence ID" value="GAO41722.1"/>
    <property type="molecule type" value="Genomic_DNA"/>
</dbReference>
<protein>
    <recommendedName>
        <fullName evidence="3">DUF2490 domain-containing protein</fullName>
    </recommendedName>
</protein>
<proteinExistence type="predicted"/>
<accession>A0A0E9MVD4</accession>
<sequence length="226" mass="26364">MLPAVSQTTHTGWLATFYSVDFNKKSGLIGDVQFRSGDDFNHMQTLMLRAGYQYKLKPWMTATVGYALVQHRRTINGFSGYGPEHRIWEQLILLQKVKFINIQHRFRLEQRFISKSYEDDGSIRHDGNIYSNRFRYFFRSVIPFGGQKDFSRGAFGAVQDEVMLQFGDKSGTNGKVFDQNRLYLALGYRFSKKVDLEAGYMNQYVEGRQDNFVNNHVIQLATYLRF</sequence>
<dbReference type="AlphaFoldDB" id="A0A0E9MVD4"/>
<comment type="caution">
    <text evidence="1">The sequence shown here is derived from an EMBL/GenBank/DDBJ whole genome shotgun (WGS) entry which is preliminary data.</text>
</comment>